<organism evidence="3 4">
    <name type="scientific">Saprolegnia diclina (strain VS20)</name>
    <dbReference type="NCBI Taxonomy" id="1156394"/>
    <lineage>
        <taxon>Eukaryota</taxon>
        <taxon>Sar</taxon>
        <taxon>Stramenopiles</taxon>
        <taxon>Oomycota</taxon>
        <taxon>Saprolegniomycetes</taxon>
        <taxon>Saprolegniales</taxon>
        <taxon>Saprolegniaceae</taxon>
        <taxon>Saprolegnia</taxon>
    </lineage>
</organism>
<name>T0QCE7_SAPDV</name>
<dbReference type="InterPro" id="IPR006600">
    <property type="entry name" value="HTH_CenpB_DNA-bd_dom"/>
</dbReference>
<accession>T0QCE7</accession>
<dbReference type="Gene3D" id="1.10.10.60">
    <property type="entry name" value="Homeodomain-like"/>
    <property type="match status" value="2"/>
</dbReference>
<dbReference type="OrthoDB" id="75249at2759"/>
<evidence type="ECO:0000313" key="3">
    <source>
        <dbReference type="EMBL" id="EQC35549.1"/>
    </source>
</evidence>
<keyword evidence="4" id="KW-1185">Reference proteome</keyword>
<dbReference type="PANTHER" id="PTHR19303">
    <property type="entry name" value="TRANSPOSON"/>
    <property type="match status" value="1"/>
</dbReference>
<dbReference type="InterPro" id="IPR009057">
    <property type="entry name" value="Homeodomain-like_sf"/>
</dbReference>
<proteinExistence type="predicted"/>
<dbReference type="OMA" id="HEYITMA"/>
<dbReference type="Proteomes" id="UP000030762">
    <property type="component" value="Unassembled WGS sequence"/>
</dbReference>
<sequence length="268" mass="29492">MGSDEPPAAKIKKPAKELSVHEKAVLIAQASRGHATNSKLAKQFGVSSATVSRILKRKHEYITMAKATDDDAARKRKFRTDTNALLSSLVYKWYQEATGRNVLVTGSMLREKALRLANELSIADFKASNGWMDNFRQRYHVASLQTQSSLDALFEKTKPPEPPMLTPDDLPKDDALDEVAGHDAAFTHFIAPPPTPTAVPAQPTYTDLLQRVHDLEAQVAAMQAWQTSFERSVAQQREEDAALSAAKALAHDAQLATILDLLKHSPSL</sequence>
<dbReference type="PROSITE" id="PS51253">
    <property type="entry name" value="HTH_CENPB"/>
    <property type="match status" value="1"/>
</dbReference>
<dbReference type="eggNOG" id="KOG3105">
    <property type="taxonomic scope" value="Eukaryota"/>
</dbReference>
<dbReference type="STRING" id="1156394.T0QCE7"/>
<dbReference type="VEuPathDB" id="FungiDB:SDRG_06839"/>
<protein>
    <recommendedName>
        <fullName evidence="2">HTH CENPB-type domain-containing protein</fullName>
    </recommendedName>
</protein>
<feature type="domain" description="HTH CENPB-type" evidence="2">
    <location>
        <begin position="74"/>
        <end position="145"/>
    </location>
</feature>
<evidence type="ECO:0000256" key="1">
    <source>
        <dbReference type="ARBA" id="ARBA00023125"/>
    </source>
</evidence>
<dbReference type="GO" id="GO:0005634">
    <property type="term" value="C:nucleus"/>
    <property type="evidence" value="ECO:0007669"/>
    <property type="project" value="TreeGrafter"/>
</dbReference>
<dbReference type="InParanoid" id="T0QCE7"/>
<dbReference type="RefSeq" id="XP_008610866.1">
    <property type="nucleotide sequence ID" value="XM_008612644.1"/>
</dbReference>
<dbReference type="Pfam" id="PF03221">
    <property type="entry name" value="HTH_Tnp_Tc5"/>
    <property type="match status" value="1"/>
</dbReference>
<dbReference type="GO" id="GO:0003677">
    <property type="term" value="F:DNA binding"/>
    <property type="evidence" value="ECO:0007669"/>
    <property type="project" value="UniProtKB-KW"/>
</dbReference>
<dbReference type="EMBL" id="JH767150">
    <property type="protein sequence ID" value="EQC35549.1"/>
    <property type="molecule type" value="Genomic_DNA"/>
</dbReference>
<dbReference type="AlphaFoldDB" id="T0QCE7"/>
<evidence type="ECO:0000313" key="4">
    <source>
        <dbReference type="Proteomes" id="UP000030762"/>
    </source>
</evidence>
<dbReference type="SMART" id="SM00674">
    <property type="entry name" value="CENPB"/>
    <property type="match status" value="1"/>
</dbReference>
<evidence type="ECO:0000259" key="2">
    <source>
        <dbReference type="PROSITE" id="PS51253"/>
    </source>
</evidence>
<gene>
    <name evidence="3" type="ORF">SDRG_06839</name>
</gene>
<reference evidence="3 4" key="1">
    <citation type="submission" date="2012-04" db="EMBL/GenBank/DDBJ databases">
        <title>The Genome Sequence of Saprolegnia declina VS20.</title>
        <authorList>
            <consortium name="The Broad Institute Genome Sequencing Platform"/>
            <person name="Russ C."/>
            <person name="Nusbaum C."/>
            <person name="Tyler B."/>
            <person name="van West P."/>
            <person name="Dieguez-Uribeondo J."/>
            <person name="de Bruijn I."/>
            <person name="Tripathy S."/>
            <person name="Jiang R."/>
            <person name="Young S.K."/>
            <person name="Zeng Q."/>
            <person name="Gargeya S."/>
            <person name="Fitzgerald M."/>
            <person name="Haas B."/>
            <person name="Abouelleil A."/>
            <person name="Alvarado L."/>
            <person name="Arachchi H.M."/>
            <person name="Berlin A."/>
            <person name="Chapman S.B."/>
            <person name="Goldberg J."/>
            <person name="Griggs A."/>
            <person name="Gujja S."/>
            <person name="Hansen M."/>
            <person name="Howarth C."/>
            <person name="Imamovic A."/>
            <person name="Larimer J."/>
            <person name="McCowen C."/>
            <person name="Montmayeur A."/>
            <person name="Murphy C."/>
            <person name="Neiman D."/>
            <person name="Pearson M."/>
            <person name="Priest M."/>
            <person name="Roberts A."/>
            <person name="Saif S."/>
            <person name="Shea T."/>
            <person name="Sisk P."/>
            <person name="Sykes S."/>
            <person name="Wortman J."/>
            <person name="Nusbaum C."/>
            <person name="Birren B."/>
        </authorList>
    </citation>
    <scope>NUCLEOTIDE SEQUENCE [LARGE SCALE GENOMIC DNA]</scope>
    <source>
        <strain evidence="3 4">VS20</strain>
    </source>
</reference>
<dbReference type="GeneID" id="19947566"/>
<dbReference type="SUPFAM" id="SSF46689">
    <property type="entry name" value="Homeodomain-like"/>
    <property type="match status" value="1"/>
</dbReference>
<dbReference type="PANTHER" id="PTHR19303:SF73">
    <property type="entry name" value="PROTEIN PDC2"/>
    <property type="match status" value="1"/>
</dbReference>
<dbReference type="InterPro" id="IPR050863">
    <property type="entry name" value="CenT-Element_Derived"/>
</dbReference>
<keyword evidence="1" id="KW-0238">DNA-binding</keyword>